<evidence type="ECO:0000256" key="1">
    <source>
        <dbReference type="SAM" id="Phobius"/>
    </source>
</evidence>
<protein>
    <submittedName>
        <fullName evidence="2">Uncharacterized protein</fullName>
    </submittedName>
</protein>
<feature type="transmembrane region" description="Helical" evidence="1">
    <location>
        <begin position="32"/>
        <end position="53"/>
    </location>
</feature>
<reference evidence="2 3" key="1">
    <citation type="submission" date="2024-09" db="EMBL/GenBank/DDBJ databases">
        <authorList>
            <person name="Sun Q."/>
            <person name="Mori K."/>
        </authorList>
    </citation>
    <scope>NUCLEOTIDE SEQUENCE [LARGE SCALE GENOMIC DNA]</scope>
    <source>
        <strain evidence="2 3">CCM 3426</strain>
    </source>
</reference>
<feature type="transmembrane region" description="Helical" evidence="1">
    <location>
        <begin position="6"/>
        <end position="25"/>
    </location>
</feature>
<accession>A0ABV5IZQ3</accession>
<comment type="caution">
    <text evidence="2">The sequence shown here is derived from an EMBL/GenBank/DDBJ whole genome shotgun (WGS) entry which is preliminary data.</text>
</comment>
<name>A0ABV5IZQ3_9ACTN</name>
<proteinExistence type="predicted"/>
<feature type="transmembrane region" description="Helical" evidence="1">
    <location>
        <begin position="65"/>
        <end position="89"/>
    </location>
</feature>
<keyword evidence="1" id="KW-0472">Membrane</keyword>
<keyword evidence="1" id="KW-0812">Transmembrane</keyword>
<dbReference type="EMBL" id="JBHMEI010000098">
    <property type="protein sequence ID" value="MFB9209219.1"/>
    <property type="molecule type" value="Genomic_DNA"/>
</dbReference>
<sequence length="171" mass="18975">MRLTRQPLALSFSGAVGLASLLTLFEASAPGLSVWALGLALYWLVLAVAWAWLSGRWAGSSWRFVPLALVLGTVLLVAVDAPLHARFALSEPSMERYARSVRSDYGSHRWWGLYRVGEVEKIHGGARFMVTSLTLDWKSYGFAYSPGRAPDPAEGSYEHFTGHWYIWTDGP</sequence>
<keyword evidence="1" id="KW-1133">Transmembrane helix</keyword>
<keyword evidence="3" id="KW-1185">Reference proteome</keyword>
<evidence type="ECO:0000313" key="3">
    <source>
        <dbReference type="Proteomes" id="UP001589647"/>
    </source>
</evidence>
<gene>
    <name evidence="2" type="ORF">ACFFV7_49120</name>
</gene>
<dbReference type="RefSeq" id="WP_189653019.1">
    <property type="nucleotide sequence ID" value="NZ_BMRC01000034.1"/>
</dbReference>
<evidence type="ECO:0000313" key="2">
    <source>
        <dbReference type="EMBL" id="MFB9209219.1"/>
    </source>
</evidence>
<organism evidence="2 3">
    <name type="scientific">Nonomuraea spiralis</name>
    <dbReference type="NCBI Taxonomy" id="46182"/>
    <lineage>
        <taxon>Bacteria</taxon>
        <taxon>Bacillati</taxon>
        <taxon>Actinomycetota</taxon>
        <taxon>Actinomycetes</taxon>
        <taxon>Streptosporangiales</taxon>
        <taxon>Streptosporangiaceae</taxon>
        <taxon>Nonomuraea</taxon>
    </lineage>
</organism>
<dbReference type="Proteomes" id="UP001589647">
    <property type="component" value="Unassembled WGS sequence"/>
</dbReference>